<evidence type="ECO:0000313" key="2">
    <source>
        <dbReference type="EMBL" id="MBU8865213.1"/>
    </source>
</evidence>
<reference evidence="2 3" key="1">
    <citation type="submission" date="2021-06" db="EMBL/GenBank/DDBJ databases">
        <authorList>
            <person name="Jeong J.W."/>
        </authorList>
    </citation>
    <scope>NUCLEOTIDE SEQUENCE [LARGE SCALE GENOMIC DNA]</scope>
    <source>
        <strain evidence="2 3">MMS21-TAE1-1</strain>
    </source>
</reference>
<keyword evidence="3" id="KW-1185">Reference proteome</keyword>
<accession>A0ABS6I0F0</accession>
<organism evidence="2 3">
    <name type="scientific">Paenarthrobacter aromaticivorans</name>
    <dbReference type="NCBI Taxonomy" id="2849150"/>
    <lineage>
        <taxon>Bacteria</taxon>
        <taxon>Bacillati</taxon>
        <taxon>Actinomycetota</taxon>
        <taxon>Actinomycetes</taxon>
        <taxon>Micrococcales</taxon>
        <taxon>Micrococcaceae</taxon>
        <taxon>Paenarthrobacter</taxon>
    </lineage>
</organism>
<evidence type="ECO:0000256" key="1">
    <source>
        <dbReference type="SAM" id="MobiDB-lite"/>
    </source>
</evidence>
<sequence>MKKRRPATPTPELVETSRTGHHCPKTGWWSVAGDPRATRLITKGEVMPALHGTPALWIMREAAGIVGETAARPAADLLTTS</sequence>
<name>A0ABS6I0F0_9MICC</name>
<evidence type="ECO:0000313" key="3">
    <source>
        <dbReference type="Proteomes" id="UP000824166"/>
    </source>
</evidence>
<proteinExistence type="predicted"/>
<dbReference type="RefSeq" id="WP_216922452.1">
    <property type="nucleotide sequence ID" value="NZ_JAHOPC010000001.1"/>
</dbReference>
<dbReference type="Proteomes" id="UP000824166">
    <property type="component" value="Unassembled WGS sequence"/>
</dbReference>
<gene>
    <name evidence="2" type="ORF">KSW38_02745</name>
</gene>
<comment type="caution">
    <text evidence="2">The sequence shown here is derived from an EMBL/GenBank/DDBJ whole genome shotgun (WGS) entry which is preliminary data.</text>
</comment>
<dbReference type="EMBL" id="JAHOPC010000001">
    <property type="protein sequence ID" value="MBU8865213.1"/>
    <property type="molecule type" value="Genomic_DNA"/>
</dbReference>
<protein>
    <submittedName>
        <fullName evidence="2">Uncharacterized protein</fullName>
    </submittedName>
</protein>
<feature type="region of interest" description="Disordered" evidence="1">
    <location>
        <begin position="1"/>
        <end position="27"/>
    </location>
</feature>